<evidence type="ECO:0000256" key="1">
    <source>
        <dbReference type="SAM" id="Coils"/>
    </source>
</evidence>
<dbReference type="Proteomes" id="UP000663891">
    <property type="component" value="Unassembled WGS sequence"/>
</dbReference>
<keyword evidence="1" id="KW-0175">Coiled coil</keyword>
<feature type="coiled-coil region" evidence="1">
    <location>
        <begin position="319"/>
        <end position="353"/>
    </location>
</feature>
<organism evidence="5 6">
    <name type="scientific">Adineta steineri</name>
    <dbReference type="NCBI Taxonomy" id="433720"/>
    <lineage>
        <taxon>Eukaryota</taxon>
        <taxon>Metazoa</taxon>
        <taxon>Spiralia</taxon>
        <taxon>Gnathifera</taxon>
        <taxon>Rotifera</taxon>
        <taxon>Eurotatoria</taxon>
        <taxon>Bdelloidea</taxon>
        <taxon>Adinetida</taxon>
        <taxon>Adinetidae</taxon>
        <taxon>Adineta</taxon>
    </lineage>
</organism>
<protein>
    <submittedName>
        <fullName evidence="5">Uncharacterized protein</fullName>
    </submittedName>
</protein>
<keyword evidence="3" id="KW-0812">Transmembrane</keyword>
<keyword evidence="3" id="KW-0472">Membrane</keyword>
<comment type="caution">
    <text evidence="5">The sequence shown here is derived from an EMBL/GenBank/DDBJ whole genome shotgun (WGS) entry which is preliminary data.</text>
</comment>
<feature type="compositionally biased region" description="Polar residues" evidence="2">
    <location>
        <begin position="184"/>
        <end position="201"/>
    </location>
</feature>
<reference evidence="5" key="1">
    <citation type="submission" date="2021-02" db="EMBL/GenBank/DDBJ databases">
        <authorList>
            <person name="Nowell W R."/>
        </authorList>
    </citation>
    <scope>NUCLEOTIDE SEQUENCE</scope>
</reference>
<feature type="transmembrane region" description="Helical" evidence="3">
    <location>
        <begin position="222"/>
        <end position="243"/>
    </location>
</feature>
<feature type="region of interest" description="Disordered" evidence="2">
    <location>
        <begin position="30"/>
        <end position="75"/>
    </location>
</feature>
<sequence>MYASNEDEFNQDDGDWVFLREVPPTNTIFHGAVNLTDADETTSSSSSSSSSDSSSSTPDPNESTSSLSSTENEHVLDDEQGSNLLIEAPVLTSHTNDDTNQSLLIDEIKEEVSPTEIPIKHIIDIETSPIINEYKDDSLLIDENKEEFSPTEIPIKQIIDIETSPVINEYDLNDESVTLSNNLRQRSGANAQQTDDQYSSTVEHERRPSTVYDYRPRRNNTLLIYGVLVLLFVLPVILCRYITTQRLIINKITQDLQKTNQRLNEIKILSLEDIEQKLMKQYEEKFQHILHQKMNEYDQEKYSLILQINELYHITHITQQNLTNTIQQLSNENQRLQNQMIELEQRLKVTEEQDSKDKETCSEGDDCMKSSLESLLRNLIKQTTTIAEDTSTNLSTVFEQLSASISDFVDRRHEYVEESKRKLSDFASSSTAEKVHKTIRRSVENFSSSIHKAQSTYSTWIRSRAQQREQARMDNIKQEEKPTRHPWRWTFQRSHDREQMRHQTPVTKLHSSNKEHVCHSKYEFPVHQLCSMKNWMEKFFRP</sequence>
<gene>
    <name evidence="5" type="ORF">OKA104_LOCUS30961</name>
    <name evidence="4" type="ORF">VCS650_LOCUS40733</name>
</gene>
<evidence type="ECO:0000313" key="6">
    <source>
        <dbReference type="Proteomes" id="UP000663881"/>
    </source>
</evidence>
<feature type="compositionally biased region" description="Low complexity" evidence="2">
    <location>
        <begin position="41"/>
        <end position="70"/>
    </location>
</feature>
<dbReference type="Proteomes" id="UP000663881">
    <property type="component" value="Unassembled WGS sequence"/>
</dbReference>
<proteinExistence type="predicted"/>
<evidence type="ECO:0000313" key="4">
    <source>
        <dbReference type="EMBL" id="CAF1473203.1"/>
    </source>
</evidence>
<evidence type="ECO:0000256" key="3">
    <source>
        <dbReference type="SAM" id="Phobius"/>
    </source>
</evidence>
<evidence type="ECO:0000313" key="5">
    <source>
        <dbReference type="EMBL" id="CAF4020962.1"/>
    </source>
</evidence>
<dbReference type="EMBL" id="CAJNON010001582">
    <property type="protein sequence ID" value="CAF1473203.1"/>
    <property type="molecule type" value="Genomic_DNA"/>
</dbReference>
<evidence type="ECO:0000256" key="2">
    <source>
        <dbReference type="SAM" id="MobiDB-lite"/>
    </source>
</evidence>
<dbReference type="EMBL" id="CAJOAY010003420">
    <property type="protein sequence ID" value="CAF4020962.1"/>
    <property type="molecule type" value="Genomic_DNA"/>
</dbReference>
<feature type="region of interest" description="Disordered" evidence="2">
    <location>
        <begin position="184"/>
        <end position="208"/>
    </location>
</feature>
<dbReference type="OrthoDB" id="10031013at2759"/>
<keyword evidence="3" id="KW-1133">Transmembrane helix</keyword>
<accession>A0A819PPL0</accession>
<name>A0A819PPL0_9BILA</name>
<dbReference type="AlphaFoldDB" id="A0A819PPL0"/>